<sequence length="42" mass="5138">MVVYMYGTGLFLQREIADMYRVSKETISDIICKRIWRHVWTK</sequence>
<reference evidence="1" key="1">
    <citation type="journal article" date="2015" name="Nature">
        <title>Complex archaea that bridge the gap between prokaryotes and eukaryotes.</title>
        <authorList>
            <person name="Spang A."/>
            <person name="Saw J.H."/>
            <person name="Jorgensen S.L."/>
            <person name="Zaremba-Niedzwiedzka K."/>
            <person name="Martijn J."/>
            <person name="Lind A.E."/>
            <person name="van Eijk R."/>
            <person name="Schleper C."/>
            <person name="Guy L."/>
            <person name="Ettema T.J."/>
        </authorList>
    </citation>
    <scope>NUCLEOTIDE SEQUENCE</scope>
</reference>
<organism evidence="1">
    <name type="scientific">marine sediment metagenome</name>
    <dbReference type="NCBI Taxonomy" id="412755"/>
    <lineage>
        <taxon>unclassified sequences</taxon>
        <taxon>metagenomes</taxon>
        <taxon>ecological metagenomes</taxon>
    </lineage>
</organism>
<comment type="caution">
    <text evidence="1">The sequence shown here is derived from an EMBL/GenBank/DDBJ whole genome shotgun (WGS) entry which is preliminary data.</text>
</comment>
<protein>
    <recommendedName>
        <fullName evidence="2">RNA polymerase sigma-70 region 4 domain-containing protein</fullName>
    </recommendedName>
</protein>
<name>A0A0F9J9U5_9ZZZZ</name>
<evidence type="ECO:0008006" key="2">
    <source>
        <dbReference type="Google" id="ProtNLM"/>
    </source>
</evidence>
<accession>A0A0F9J9U5</accession>
<dbReference type="EMBL" id="LAZR01016883">
    <property type="protein sequence ID" value="KKM02616.1"/>
    <property type="molecule type" value="Genomic_DNA"/>
</dbReference>
<dbReference type="AlphaFoldDB" id="A0A0F9J9U5"/>
<gene>
    <name evidence="1" type="ORF">LCGC14_1782670</name>
</gene>
<evidence type="ECO:0000313" key="1">
    <source>
        <dbReference type="EMBL" id="KKM02616.1"/>
    </source>
</evidence>
<proteinExistence type="predicted"/>